<dbReference type="Gene3D" id="1.10.10.1050">
    <property type="entry name" value="Dcp2, box A domain"/>
    <property type="match status" value="1"/>
</dbReference>
<accession>A0A8H5D991</accession>
<gene>
    <name evidence="11" type="ORF">D9756_003758</name>
</gene>
<feature type="region of interest" description="Disordered" evidence="9">
    <location>
        <begin position="291"/>
        <end position="324"/>
    </location>
</feature>
<keyword evidence="5" id="KW-0479">Metal-binding</keyword>
<evidence type="ECO:0000256" key="3">
    <source>
        <dbReference type="ARBA" id="ARBA00005279"/>
    </source>
</evidence>
<feature type="compositionally biased region" description="Polar residues" evidence="9">
    <location>
        <begin position="346"/>
        <end position="356"/>
    </location>
</feature>
<evidence type="ECO:0000256" key="4">
    <source>
        <dbReference type="ARBA" id="ARBA00022490"/>
    </source>
</evidence>
<dbReference type="GO" id="GO:0030145">
    <property type="term" value="F:manganese ion binding"/>
    <property type="evidence" value="ECO:0007669"/>
    <property type="project" value="InterPro"/>
</dbReference>
<dbReference type="GO" id="GO:0000184">
    <property type="term" value="P:nuclear-transcribed mRNA catabolic process, nonsense-mediated decay"/>
    <property type="evidence" value="ECO:0007669"/>
    <property type="project" value="InterPro"/>
</dbReference>
<evidence type="ECO:0000256" key="6">
    <source>
        <dbReference type="ARBA" id="ARBA00022801"/>
    </source>
</evidence>
<feature type="domain" description="Nudix hydrolase" evidence="10">
    <location>
        <begin position="112"/>
        <end position="241"/>
    </location>
</feature>
<dbReference type="CDD" id="cd03672">
    <property type="entry name" value="NUDIX_Dcp2p_Nudt20"/>
    <property type="match status" value="1"/>
</dbReference>
<comment type="caution">
    <text evidence="11">The sequence shown here is derived from an EMBL/GenBank/DDBJ whole genome shotgun (WGS) entry which is preliminary data.</text>
</comment>
<feature type="compositionally biased region" description="Basic residues" evidence="9">
    <location>
        <begin position="255"/>
        <end position="267"/>
    </location>
</feature>
<feature type="compositionally biased region" description="Polar residues" evidence="9">
    <location>
        <begin position="396"/>
        <end position="454"/>
    </location>
</feature>
<evidence type="ECO:0000259" key="10">
    <source>
        <dbReference type="PROSITE" id="PS51462"/>
    </source>
</evidence>
<protein>
    <recommendedName>
        <fullName evidence="10">Nudix hydrolase domain-containing protein</fullName>
    </recommendedName>
</protein>
<evidence type="ECO:0000256" key="2">
    <source>
        <dbReference type="ARBA" id="ARBA00004496"/>
    </source>
</evidence>
<proteinExistence type="inferred from homology"/>
<keyword evidence="7" id="KW-0694">RNA-binding</keyword>
<dbReference type="FunFam" id="3.90.79.10:FF:000003">
    <property type="entry name" value="M7GpppN-mRNA hydrolase isoform 2"/>
    <property type="match status" value="1"/>
</dbReference>
<feature type="region of interest" description="Disordered" evidence="9">
    <location>
        <begin position="495"/>
        <end position="526"/>
    </location>
</feature>
<dbReference type="Gene3D" id="3.90.79.10">
    <property type="entry name" value="Nucleoside Triphosphate Pyrophosphohydrolase"/>
    <property type="match status" value="1"/>
</dbReference>
<evidence type="ECO:0000313" key="11">
    <source>
        <dbReference type="EMBL" id="KAF5355939.1"/>
    </source>
</evidence>
<dbReference type="InterPro" id="IPR015797">
    <property type="entry name" value="NUDIX_hydrolase-like_dom_sf"/>
</dbReference>
<dbReference type="AlphaFoldDB" id="A0A8H5D991"/>
<dbReference type="InterPro" id="IPR007722">
    <property type="entry name" value="DCP2_BoxA"/>
</dbReference>
<feature type="compositionally biased region" description="Low complexity" evidence="9">
    <location>
        <begin position="357"/>
        <end position="368"/>
    </location>
</feature>
<keyword evidence="12" id="KW-1185">Reference proteome</keyword>
<dbReference type="InterPro" id="IPR044099">
    <property type="entry name" value="Dcp2_NUDIX"/>
</dbReference>
<dbReference type="PROSITE" id="PS51462">
    <property type="entry name" value="NUDIX"/>
    <property type="match status" value="1"/>
</dbReference>
<feature type="compositionally biased region" description="Polar residues" evidence="9">
    <location>
        <begin position="307"/>
        <end position="320"/>
    </location>
</feature>
<dbReference type="InterPro" id="IPR036189">
    <property type="entry name" value="DCP2_BoxA_sf"/>
</dbReference>
<dbReference type="InterPro" id="IPR000086">
    <property type="entry name" value="NUDIX_hydrolase_dom"/>
</dbReference>
<dbReference type="GO" id="GO:0003723">
    <property type="term" value="F:RNA binding"/>
    <property type="evidence" value="ECO:0007669"/>
    <property type="project" value="UniProtKB-KW"/>
</dbReference>
<comment type="cofactor">
    <cofactor evidence="1">
        <name>Mn(2+)</name>
        <dbReference type="ChEBI" id="CHEBI:29035"/>
    </cofactor>
</comment>
<dbReference type="Pfam" id="PF00293">
    <property type="entry name" value="NUDIX"/>
    <property type="match status" value="1"/>
</dbReference>
<keyword evidence="8" id="KW-0464">Manganese</keyword>
<dbReference type="SUPFAM" id="SSF140586">
    <property type="entry name" value="Dcp2 domain-like"/>
    <property type="match status" value="1"/>
</dbReference>
<dbReference type="EMBL" id="JAACJO010000007">
    <property type="protein sequence ID" value="KAF5355939.1"/>
    <property type="molecule type" value="Genomic_DNA"/>
</dbReference>
<comment type="similarity">
    <text evidence="3">Belongs to the Nudix hydrolase family. DCP2 subfamily.</text>
</comment>
<evidence type="ECO:0000256" key="5">
    <source>
        <dbReference type="ARBA" id="ARBA00022723"/>
    </source>
</evidence>
<dbReference type="SUPFAM" id="SSF55811">
    <property type="entry name" value="Nudix"/>
    <property type="match status" value="1"/>
</dbReference>
<dbReference type="Proteomes" id="UP000559027">
    <property type="component" value="Unassembled WGS sequence"/>
</dbReference>
<dbReference type="SMART" id="SM01125">
    <property type="entry name" value="DCP2"/>
    <property type="match status" value="1"/>
</dbReference>
<feature type="region of interest" description="Disordered" evidence="9">
    <location>
        <begin position="346"/>
        <end position="454"/>
    </location>
</feature>
<organism evidence="11 12">
    <name type="scientific">Leucocoprinus leucothites</name>
    <dbReference type="NCBI Taxonomy" id="201217"/>
    <lineage>
        <taxon>Eukaryota</taxon>
        <taxon>Fungi</taxon>
        <taxon>Dikarya</taxon>
        <taxon>Basidiomycota</taxon>
        <taxon>Agaricomycotina</taxon>
        <taxon>Agaricomycetes</taxon>
        <taxon>Agaricomycetidae</taxon>
        <taxon>Agaricales</taxon>
        <taxon>Agaricineae</taxon>
        <taxon>Agaricaceae</taxon>
        <taxon>Leucocoprinus</taxon>
    </lineage>
</organism>
<dbReference type="Pfam" id="PF05026">
    <property type="entry name" value="DCP2"/>
    <property type="match status" value="1"/>
</dbReference>
<evidence type="ECO:0000256" key="9">
    <source>
        <dbReference type="SAM" id="MobiDB-lite"/>
    </source>
</evidence>
<keyword evidence="4" id="KW-0963">Cytoplasm</keyword>
<evidence type="ECO:0000256" key="1">
    <source>
        <dbReference type="ARBA" id="ARBA00001936"/>
    </source>
</evidence>
<name>A0A8H5D991_9AGAR</name>
<dbReference type="InterPro" id="IPR020084">
    <property type="entry name" value="NUDIX_hydrolase_CS"/>
</dbReference>
<dbReference type="FunFam" id="1.10.10.1050:FF:000003">
    <property type="entry name" value="Decapping enzyme Dcp2, putative"/>
    <property type="match status" value="1"/>
</dbReference>
<reference evidence="11 12" key="1">
    <citation type="journal article" date="2020" name="ISME J.">
        <title>Uncovering the hidden diversity of litter-decomposition mechanisms in mushroom-forming fungi.</title>
        <authorList>
            <person name="Floudas D."/>
            <person name="Bentzer J."/>
            <person name="Ahren D."/>
            <person name="Johansson T."/>
            <person name="Persson P."/>
            <person name="Tunlid A."/>
        </authorList>
    </citation>
    <scope>NUCLEOTIDE SEQUENCE [LARGE SCALE GENOMIC DNA]</scope>
    <source>
        <strain evidence="11 12">CBS 146.42</strain>
    </source>
</reference>
<feature type="region of interest" description="Disordered" evidence="9">
    <location>
        <begin position="249"/>
        <end position="273"/>
    </location>
</feature>
<comment type="subcellular location">
    <subcellularLocation>
        <location evidence="2">Cytoplasm</location>
    </subcellularLocation>
</comment>
<dbReference type="PROSITE" id="PS00893">
    <property type="entry name" value="NUDIX_BOX"/>
    <property type="match status" value="1"/>
</dbReference>
<dbReference type="OrthoDB" id="18996at2759"/>
<dbReference type="GO" id="GO:0140933">
    <property type="term" value="F:5'-(N(7)-methylguanosine 5'-triphospho)-[mRNA] hydrolase activity"/>
    <property type="evidence" value="ECO:0007669"/>
    <property type="project" value="InterPro"/>
</dbReference>
<keyword evidence="6" id="KW-0378">Hydrolase</keyword>
<dbReference type="PANTHER" id="PTHR23114:SF17">
    <property type="entry name" value="M7GPPPN-MRNA HYDROLASE"/>
    <property type="match status" value="1"/>
</dbReference>
<dbReference type="GO" id="GO:0000290">
    <property type="term" value="P:deadenylation-dependent decapping of nuclear-transcribed mRNA"/>
    <property type="evidence" value="ECO:0007669"/>
    <property type="project" value="InterPro"/>
</dbReference>
<dbReference type="PANTHER" id="PTHR23114">
    <property type="entry name" value="M7GPPPN-MRNA HYDROLASE"/>
    <property type="match status" value="1"/>
</dbReference>
<evidence type="ECO:0000256" key="7">
    <source>
        <dbReference type="ARBA" id="ARBA00022884"/>
    </source>
</evidence>
<sequence length="703" mass="77477">MASSSPEINPSAPEAQPRFSYKDASHEEVLEDLSSRFILNLPDEELASLERICFQVEQAHWFYEDFIREQNPTFPSLPLKKFSAMLFHACPLLHQWSNDHENAFNMFMHYKTRVPVCGAIMLNDSWDKCVLVKGWKSSSGWGFPKGKINEDEPKHVCAIREVLEETGYNLSGRLNPENVIELSIKEQRISLFVVPGVEEDFPFQTKTRKEISRIEWFRLADLPTWKRNKQVPGKFYLISPFIGPLKAFINEHKPRPPRKAGRQKKNQRISFQDNASISDTVVTDIDTDVIQESDSQTSDNQAEKPETLSTTNGRNISLSDDTLKPDNLDPHFARLLNSLTLSAAGNVSQTPSTSHFTSTDPTTPIPSSMNRSLDPEPLPEERPTHPKSGSHKPRLSTASSHDSTRDSSCTPVAASDNNQPLSPRQKPPSTRQALRSPAQTRNPDVFAASTSPVSRRSIRTDISPYLTKASADSATAKRLQQLALLEKVADESARMLPQPRTATVAPLPPSSTTHPTPPIPVPSQVAGGFSPPHGVYYSSPPRLPANSVQNIITYPIAGHGNRAHTSHAFHGNASHSQSMDQSQLLALMNHSQVPPSLHRPASTFAPQPQPYTHAYNPMSTFVAPLGATTQPPYSMSRNVPPSLPLHGSGLPAPNRFASATPAVDSFPPRTISANTAQTLLSILNGNRPLQSNPVVAPSMNRTL</sequence>
<evidence type="ECO:0000256" key="8">
    <source>
        <dbReference type="ARBA" id="ARBA00023211"/>
    </source>
</evidence>
<evidence type="ECO:0000313" key="12">
    <source>
        <dbReference type="Proteomes" id="UP000559027"/>
    </source>
</evidence>
<dbReference type="GO" id="GO:0000932">
    <property type="term" value="C:P-body"/>
    <property type="evidence" value="ECO:0007669"/>
    <property type="project" value="TreeGrafter"/>
</dbReference>